<proteinExistence type="predicted"/>
<feature type="region of interest" description="Disordered" evidence="1">
    <location>
        <begin position="93"/>
        <end position="126"/>
    </location>
</feature>
<keyword evidence="3" id="KW-1185">Reference proteome</keyword>
<accession>A0A0L0BT05</accession>
<comment type="caution">
    <text evidence="2">The sequence shown here is derived from an EMBL/GenBank/DDBJ whole genome shotgun (WGS) entry which is preliminary data.</text>
</comment>
<dbReference type="AlphaFoldDB" id="A0A0L0BT05"/>
<evidence type="ECO:0000313" key="2">
    <source>
        <dbReference type="EMBL" id="KNC23177.1"/>
    </source>
</evidence>
<gene>
    <name evidence="2" type="ORF">FF38_10600</name>
</gene>
<evidence type="ECO:0000313" key="3">
    <source>
        <dbReference type="Proteomes" id="UP000037069"/>
    </source>
</evidence>
<dbReference type="Proteomes" id="UP000037069">
    <property type="component" value="Unassembled WGS sequence"/>
</dbReference>
<feature type="region of interest" description="Disordered" evidence="1">
    <location>
        <begin position="269"/>
        <end position="296"/>
    </location>
</feature>
<reference evidence="2 3" key="1">
    <citation type="journal article" date="2015" name="Nat. Commun.">
        <title>Lucilia cuprina genome unlocks parasitic fly biology to underpin future interventions.</title>
        <authorList>
            <person name="Anstead C.A."/>
            <person name="Korhonen P.K."/>
            <person name="Young N.D."/>
            <person name="Hall R.S."/>
            <person name="Jex A.R."/>
            <person name="Murali S.C."/>
            <person name="Hughes D.S."/>
            <person name="Lee S.F."/>
            <person name="Perry T."/>
            <person name="Stroehlein A.J."/>
            <person name="Ansell B.R."/>
            <person name="Breugelmans B."/>
            <person name="Hofmann A."/>
            <person name="Qu J."/>
            <person name="Dugan S."/>
            <person name="Lee S.L."/>
            <person name="Chao H."/>
            <person name="Dinh H."/>
            <person name="Han Y."/>
            <person name="Doddapaneni H.V."/>
            <person name="Worley K.C."/>
            <person name="Muzny D.M."/>
            <person name="Ioannidis P."/>
            <person name="Waterhouse R.M."/>
            <person name="Zdobnov E.M."/>
            <person name="James P.J."/>
            <person name="Bagnall N.H."/>
            <person name="Kotze A.C."/>
            <person name="Gibbs R.A."/>
            <person name="Richards S."/>
            <person name="Batterham P."/>
            <person name="Gasser R.B."/>
        </authorList>
    </citation>
    <scope>NUCLEOTIDE SEQUENCE [LARGE SCALE GENOMIC DNA]</scope>
    <source>
        <strain evidence="2 3">LS</strain>
        <tissue evidence="2">Full body</tissue>
    </source>
</reference>
<name>A0A0L0BT05_LUCCU</name>
<protein>
    <submittedName>
        <fullName evidence="2">Uncharacterized protein</fullName>
    </submittedName>
</protein>
<feature type="compositionally biased region" description="Basic and acidic residues" evidence="1">
    <location>
        <begin position="206"/>
        <end position="221"/>
    </location>
</feature>
<evidence type="ECO:0000256" key="1">
    <source>
        <dbReference type="SAM" id="MobiDB-lite"/>
    </source>
</evidence>
<organism evidence="2 3">
    <name type="scientific">Lucilia cuprina</name>
    <name type="common">Green bottle fly</name>
    <name type="synonym">Australian sheep blowfly</name>
    <dbReference type="NCBI Taxonomy" id="7375"/>
    <lineage>
        <taxon>Eukaryota</taxon>
        <taxon>Metazoa</taxon>
        <taxon>Ecdysozoa</taxon>
        <taxon>Arthropoda</taxon>
        <taxon>Hexapoda</taxon>
        <taxon>Insecta</taxon>
        <taxon>Pterygota</taxon>
        <taxon>Neoptera</taxon>
        <taxon>Endopterygota</taxon>
        <taxon>Diptera</taxon>
        <taxon>Brachycera</taxon>
        <taxon>Muscomorpha</taxon>
        <taxon>Oestroidea</taxon>
        <taxon>Calliphoridae</taxon>
        <taxon>Luciliinae</taxon>
        <taxon>Lucilia</taxon>
    </lineage>
</organism>
<feature type="region of interest" description="Disordered" evidence="1">
    <location>
        <begin position="190"/>
        <end position="221"/>
    </location>
</feature>
<feature type="compositionally biased region" description="Low complexity" evidence="1">
    <location>
        <begin position="280"/>
        <end position="296"/>
    </location>
</feature>
<sequence>MIRLYRRRAEEFRRLAVTASETPPAKDAWTTSMPQESQLQCQICGYLPPDIPWGKRRLRIHPHRRHRHDPAQGERGRISISVGGDEIAVSLNERSIRAIKTKTRPPQEHGPSSRRRDRGGIALSPRCRPPKDWVSFARSSWRTRSAPIESHRSRSSLSALRSSATRVGWDGALIIAGVSLGSARDVAVQPDGAEVDDETEDPDSEDREHPPRYELLGEDREQIEREPNPYEYQDAGNVAVFVLNAAQDARTDKDLEAVAITVEGSSLCGQDGKAYRARPRNGNAGNAADGPAQCEL</sequence>
<feature type="compositionally biased region" description="Acidic residues" evidence="1">
    <location>
        <begin position="193"/>
        <end position="205"/>
    </location>
</feature>
<dbReference type="EMBL" id="JRES01001401">
    <property type="protein sequence ID" value="KNC23177.1"/>
    <property type="molecule type" value="Genomic_DNA"/>
</dbReference>